<organism evidence="2 3">
    <name type="scientific">Saccharothrix espanaensis (strain ATCC 51144 / DSM 44229 / JCM 9112 / NBRC 15066 / NRRL 15764)</name>
    <dbReference type="NCBI Taxonomy" id="1179773"/>
    <lineage>
        <taxon>Bacteria</taxon>
        <taxon>Bacillati</taxon>
        <taxon>Actinomycetota</taxon>
        <taxon>Actinomycetes</taxon>
        <taxon>Pseudonocardiales</taxon>
        <taxon>Pseudonocardiaceae</taxon>
        <taxon>Saccharothrix</taxon>
    </lineage>
</organism>
<proteinExistence type="predicted"/>
<dbReference type="PATRIC" id="fig|1179773.3.peg.4978"/>
<evidence type="ECO:0000256" key="1">
    <source>
        <dbReference type="SAM" id="MobiDB-lite"/>
    </source>
</evidence>
<accession>K0JWK9</accession>
<dbReference type="AlphaFoldDB" id="K0JWK9"/>
<evidence type="ECO:0000313" key="2">
    <source>
        <dbReference type="EMBL" id="CCH32230.1"/>
    </source>
</evidence>
<reference evidence="2 3" key="1">
    <citation type="journal article" date="2012" name="BMC Genomics">
        <title>Complete genome sequence of Saccharothrix espanaensis DSM 44229T and comparison to the other completely sequenced Pseudonocardiaceae.</title>
        <authorList>
            <person name="Strobel T."/>
            <person name="Al-Dilaimi A."/>
            <person name="Blom J."/>
            <person name="Gessner A."/>
            <person name="Kalinowski J."/>
            <person name="Luzhetska M."/>
            <person name="Puhler A."/>
            <person name="Szczepanowski R."/>
            <person name="Bechthold A."/>
            <person name="Ruckert C."/>
        </authorList>
    </citation>
    <scope>NUCLEOTIDE SEQUENCE [LARGE SCALE GENOMIC DNA]</scope>
    <source>
        <strain evidence="3">ATCC 51144 / DSM 44229 / JCM 9112 / NBRC 15066 / NRRL 15764</strain>
    </source>
</reference>
<gene>
    <name evidence="2" type="ordered locus">BN6_49610</name>
</gene>
<protein>
    <recommendedName>
        <fullName evidence="4">Band 7 domain-containing protein</fullName>
    </recommendedName>
</protein>
<dbReference type="EMBL" id="HE804045">
    <property type="protein sequence ID" value="CCH32230.1"/>
    <property type="molecule type" value="Genomic_DNA"/>
</dbReference>
<evidence type="ECO:0000313" key="3">
    <source>
        <dbReference type="Proteomes" id="UP000006281"/>
    </source>
</evidence>
<dbReference type="BioCyc" id="SESP1179773:BN6_RS23975-MONOMER"/>
<sequence length="374" mass="41711">MINRNPSHSTPLVTRMDLTYAELWKKRPVPRPDQATVYLDRHGKYQHLTHQLGFGDGAGLRAVFLVDTSVFNRHLVLRVPSAERAYSFIAQVDASWRITDPVAAVETNLTDAEFIVKAYLTRKLREITVEHAIEEVAVAEQEVHQAFGFTHKRTLKQGLGLLDCGVALSLDDSTAGEVRRRKEHTRALAARRRENEATRADLDLRAIEQRAQLDLEAQRAVFELERQKRQQEHELTMKRVEMEFYADAIKNDEMNLIGLKLAAHPDQVNEVIALFMQQRRLDFEGARGLLNSLLDNGLVSRGNVADIMAKATAVIANRLSDTPFAIDFGEKQASLPGGPQREAVVGSRPAAPSVGAADILGADDSDDFDDDDDA</sequence>
<dbReference type="STRING" id="1179773.BN6_49610"/>
<feature type="compositionally biased region" description="Acidic residues" evidence="1">
    <location>
        <begin position="361"/>
        <end position="374"/>
    </location>
</feature>
<dbReference type="HOGENOM" id="CLU_739418_0_0_11"/>
<keyword evidence="3" id="KW-1185">Reference proteome</keyword>
<feature type="region of interest" description="Disordered" evidence="1">
    <location>
        <begin position="331"/>
        <end position="374"/>
    </location>
</feature>
<name>K0JWK9_SACES</name>
<dbReference type="Proteomes" id="UP000006281">
    <property type="component" value="Chromosome"/>
</dbReference>
<dbReference type="KEGG" id="sesp:BN6_49610"/>
<evidence type="ECO:0008006" key="4">
    <source>
        <dbReference type="Google" id="ProtNLM"/>
    </source>
</evidence>